<gene>
    <name evidence="1" type="ORF">BOTBODRAFT_181229</name>
</gene>
<protein>
    <submittedName>
        <fullName evidence="1">Uncharacterized protein</fullName>
    </submittedName>
</protein>
<sequence length="225" mass="24410">MSWNGSVDLCGKHAMVGKWQCRPSSCAAPASGLMVSVIGDGGREASVAPDAAPRRATEGYGPIATARRRRGFPKTAQNARPRRPSTRKMAGTIFEHAHRKSVSTLGFYKARQSPSLPHHRCRPASFSPLCPYAIKKPFAFMRSPNSFIFERAALLGGRAYSSIFLGQSSTATTRDVVAVGVPEVVVAGVWLTDLAYKPPQTDAMVYNVFLRCLHTVSSRCPSEIL</sequence>
<accession>A0A067LU79</accession>
<dbReference type="AlphaFoldDB" id="A0A067LU79"/>
<proteinExistence type="predicted"/>
<evidence type="ECO:0000313" key="2">
    <source>
        <dbReference type="Proteomes" id="UP000027195"/>
    </source>
</evidence>
<reference evidence="2" key="1">
    <citation type="journal article" date="2014" name="Proc. Natl. Acad. Sci. U.S.A.">
        <title>Extensive sampling of basidiomycete genomes demonstrates inadequacy of the white-rot/brown-rot paradigm for wood decay fungi.</title>
        <authorList>
            <person name="Riley R."/>
            <person name="Salamov A.A."/>
            <person name="Brown D.W."/>
            <person name="Nagy L.G."/>
            <person name="Floudas D."/>
            <person name="Held B.W."/>
            <person name="Levasseur A."/>
            <person name="Lombard V."/>
            <person name="Morin E."/>
            <person name="Otillar R."/>
            <person name="Lindquist E.A."/>
            <person name="Sun H."/>
            <person name="LaButti K.M."/>
            <person name="Schmutz J."/>
            <person name="Jabbour D."/>
            <person name="Luo H."/>
            <person name="Baker S.E."/>
            <person name="Pisabarro A.G."/>
            <person name="Walton J.D."/>
            <person name="Blanchette R.A."/>
            <person name="Henrissat B."/>
            <person name="Martin F."/>
            <person name="Cullen D."/>
            <person name="Hibbett D.S."/>
            <person name="Grigoriev I.V."/>
        </authorList>
    </citation>
    <scope>NUCLEOTIDE SEQUENCE [LARGE SCALE GENOMIC DNA]</scope>
    <source>
        <strain evidence="2">FD-172 SS1</strain>
    </source>
</reference>
<organism evidence="1 2">
    <name type="scientific">Botryobasidium botryosum (strain FD-172 SS1)</name>
    <dbReference type="NCBI Taxonomy" id="930990"/>
    <lineage>
        <taxon>Eukaryota</taxon>
        <taxon>Fungi</taxon>
        <taxon>Dikarya</taxon>
        <taxon>Basidiomycota</taxon>
        <taxon>Agaricomycotina</taxon>
        <taxon>Agaricomycetes</taxon>
        <taxon>Cantharellales</taxon>
        <taxon>Botryobasidiaceae</taxon>
        <taxon>Botryobasidium</taxon>
    </lineage>
</organism>
<evidence type="ECO:0000313" key="1">
    <source>
        <dbReference type="EMBL" id="KDQ06823.1"/>
    </source>
</evidence>
<dbReference type="HOGENOM" id="CLU_1229754_0_0_1"/>
<dbReference type="Proteomes" id="UP000027195">
    <property type="component" value="Unassembled WGS sequence"/>
</dbReference>
<dbReference type="InParanoid" id="A0A067LU79"/>
<keyword evidence="2" id="KW-1185">Reference proteome</keyword>
<dbReference type="EMBL" id="KL198122">
    <property type="protein sequence ID" value="KDQ06823.1"/>
    <property type="molecule type" value="Genomic_DNA"/>
</dbReference>
<name>A0A067LU79_BOTB1</name>